<name>A0ABX2AQM5_9BACT</name>
<dbReference type="NCBIfam" id="TIGR03519">
    <property type="entry name" value="T9SS_PorP_fam"/>
    <property type="match status" value="1"/>
</dbReference>
<dbReference type="EMBL" id="JABKKF010000008">
    <property type="protein sequence ID" value="NPD92530.1"/>
    <property type="molecule type" value="Genomic_DNA"/>
</dbReference>
<dbReference type="Pfam" id="PF11751">
    <property type="entry name" value="PorP_SprF"/>
    <property type="match status" value="1"/>
</dbReference>
<keyword evidence="2" id="KW-1185">Reference proteome</keyword>
<organism evidence="1 2">
    <name type="scientific">Xylanibacter muris</name>
    <dbReference type="NCBI Taxonomy" id="2736290"/>
    <lineage>
        <taxon>Bacteria</taxon>
        <taxon>Pseudomonadati</taxon>
        <taxon>Bacteroidota</taxon>
        <taxon>Bacteroidia</taxon>
        <taxon>Bacteroidales</taxon>
        <taxon>Prevotellaceae</taxon>
        <taxon>Xylanibacter</taxon>
    </lineage>
</organism>
<dbReference type="Proteomes" id="UP000714420">
    <property type="component" value="Unassembled WGS sequence"/>
</dbReference>
<gene>
    <name evidence="1" type="ORF">HPS56_09290</name>
</gene>
<accession>A0ABX2AQM5</accession>
<proteinExistence type="predicted"/>
<evidence type="ECO:0000313" key="2">
    <source>
        <dbReference type="Proteomes" id="UP000714420"/>
    </source>
</evidence>
<protein>
    <submittedName>
        <fullName evidence="1">Type IX secretion system membrane protein PorP/SprF</fullName>
    </submittedName>
</protein>
<sequence>MHTRYYLILTVFILAVVKVRAQYDAVFSHYWAMEPSYNPASVGKEAKINASAAYSMTLTGFENNPRTMYIGADLPFYFLKSYHGVGANILNDEIGLFSHKKFALQYAFRQKLFGGMLGVGLQAGMLSETFDGSKVDTEEPSDNAFPSSEATGSAFDLGAGLYYTHRNWYVGVSAQHLTSPTVEIGETSSFKIEPTFYLTGGYNIKLRNPFLTIHPSMLARYDGTAYRVDVSGRVRYTNEKKILYAGAGYSPTNSVTVMVGGSFHGIILGYSYEIYTSAISIGNGSHEICIGYQTDINMQKRGRNKHKSVRLL</sequence>
<comment type="caution">
    <text evidence="1">The sequence shown here is derived from an EMBL/GenBank/DDBJ whole genome shotgun (WGS) entry which is preliminary data.</text>
</comment>
<reference evidence="1 2" key="1">
    <citation type="submission" date="2020-05" db="EMBL/GenBank/DDBJ databases">
        <title>Distinct polysaccharide utilization as determinants for interspecies competition between intestinal Prevotella spp.</title>
        <authorList>
            <person name="Galvez E.J.C."/>
            <person name="Iljazovic A."/>
            <person name="Strowig T."/>
        </authorList>
    </citation>
    <scope>NUCLEOTIDE SEQUENCE [LARGE SCALE GENOMIC DNA]</scope>
    <source>
        <strain evidence="1 2">PMUR</strain>
    </source>
</reference>
<evidence type="ECO:0000313" key="1">
    <source>
        <dbReference type="EMBL" id="NPD92530.1"/>
    </source>
</evidence>
<dbReference type="InterPro" id="IPR019861">
    <property type="entry name" value="PorP/SprF_Bacteroidetes"/>
</dbReference>